<name>A0AAV1MC49_9NEOP</name>
<dbReference type="PROSITE" id="PS00233">
    <property type="entry name" value="CHIT_BIND_RR_1"/>
    <property type="match status" value="1"/>
</dbReference>
<feature type="signal peptide" evidence="4">
    <location>
        <begin position="1"/>
        <end position="18"/>
    </location>
</feature>
<evidence type="ECO:0000256" key="3">
    <source>
        <dbReference type="PROSITE-ProRule" id="PRU00497"/>
    </source>
</evidence>
<feature type="chain" id="PRO_5043965279" evidence="4">
    <location>
        <begin position="19"/>
        <end position="117"/>
    </location>
</feature>
<sequence>MHPLFQFVVLAVIAAATAAPQNPQDVQIVRYDTNNGLDSYSFAFEQSDGTKQEQQGEVVNEGREDEYLSVKGSFTYIGQDGVTYVVTYVADQNGYQPEIEQGPGGAVPDAVLSSLLG</sequence>
<keyword evidence="2 4" id="KW-0732">Signal</keyword>
<dbReference type="PROSITE" id="PS51155">
    <property type="entry name" value="CHIT_BIND_RR_2"/>
    <property type="match status" value="1"/>
</dbReference>
<dbReference type="PANTHER" id="PTHR10380:SF173">
    <property type="entry name" value="CUTICULAR PROTEIN 47EF, ISOFORM C-RELATED"/>
    <property type="match status" value="1"/>
</dbReference>
<dbReference type="GO" id="GO:0062129">
    <property type="term" value="C:chitin-based extracellular matrix"/>
    <property type="evidence" value="ECO:0007669"/>
    <property type="project" value="TreeGrafter"/>
</dbReference>
<dbReference type="InterPro" id="IPR050468">
    <property type="entry name" value="Cuticle_Struct_Prot"/>
</dbReference>
<gene>
    <name evidence="5" type="ORF">PARMNEM_LOCUS22433</name>
</gene>
<evidence type="ECO:0000313" key="5">
    <source>
        <dbReference type="EMBL" id="CAK1604167.1"/>
    </source>
</evidence>
<dbReference type="InterPro" id="IPR000618">
    <property type="entry name" value="Insect_cuticle"/>
</dbReference>
<accession>A0AAV1MC49</accession>
<comment type="caution">
    <text evidence="5">The sequence shown here is derived from an EMBL/GenBank/DDBJ whole genome shotgun (WGS) entry which is preliminary data.</text>
</comment>
<dbReference type="PANTHER" id="PTHR10380">
    <property type="entry name" value="CUTICLE PROTEIN"/>
    <property type="match status" value="1"/>
</dbReference>
<organism evidence="5 6">
    <name type="scientific">Parnassius mnemosyne</name>
    <name type="common">clouded apollo</name>
    <dbReference type="NCBI Taxonomy" id="213953"/>
    <lineage>
        <taxon>Eukaryota</taxon>
        <taxon>Metazoa</taxon>
        <taxon>Ecdysozoa</taxon>
        <taxon>Arthropoda</taxon>
        <taxon>Hexapoda</taxon>
        <taxon>Insecta</taxon>
        <taxon>Pterygota</taxon>
        <taxon>Neoptera</taxon>
        <taxon>Endopterygota</taxon>
        <taxon>Lepidoptera</taxon>
        <taxon>Glossata</taxon>
        <taxon>Ditrysia</taxon>
        <taxon>Papilionoidea</taxon>
        <taxon>Papilionidae</taxon>
        <taxon>Parnassiinae</taxon>
        <taxon>Parnassini</taxon>
        <taxon>Parnassius</taxon>
        <taxon>Driopa</taxon>
    </lineage>
</organism>
<dbReference type="EMBL" id="CAVLGL010000159">
    <property type="protein sequence ID" value="CAK1604167.1"/>
    <property type="molecule type" value="Genomic_DNA"/>
</dbReference>
<reference evidence="5 6" key="1">
    <citation type="submission" date="2023-11" db="EMBL/GenBank/DDBJ databases">
        <authorList>
            <person name="Hedman E."/>
            <person name="Englund M."/>
            <person name="Stromberg M."/>
            <person name="Nyberg Akerstrom W."/>
            <person name="Nylinder S."/>
            <person name="Jareborg N."/>
            <person name="Kallberg Y."/>
            <person name="Kronander E."/>
        </authorList>
    </citation>
    <scope>NUCLEOTIDE SEQUENCE [LARGE SCALE GENOMIC DNA]</scope>
</reference>
<dbReference type="PRINTS" id="PR00947">
    <property type="entry name" value="CUTICLE"/>
</dbReference>
<evidence type="ECO:0000313" key="6">
    <source>
        <dbReference type="Proteomes" id="UP001314205"/>
    </source>
</evidence>
<evidence type="ECO:0000256" key="2">
    <source>
        <dbReference type="ARBA" id="ARBA00022729"/>
    </source>
</evidence>
<evidence type="ECO:0000256" key="4">
    <source>
        <dbReference type="SAM" id="SignalP"/>
    </source>
</evidence>
<protein>
    <submittedName>
        <fullName evidence="5">Uncharacterized protein</fullName>
    </submittedName>
</protein>
<keyword evidence="1 3" id="KW-0193">Cuticle</keyword>
<dbReference type="GO" id="GO:0008010">
    <property type="term" value="F:structural constituent of chitin-based larval cuticle"/>
    <property type="evidence" value="ECO:0007669"/>
    <property type="project" value="TreeGrafter"/>
</dbReference>
<dbReference type="InterPro" id="IPR031311">
    <property type="entry name" value="CHIT_BIND_RR_consensus"/>
</dbReference>
<evidence type="ECO:0000256" key="1">
    <source>
        <dbReference type="ARBA" id="ARBA00022460"/>
    </source>
</evidence>
<proteinExistence type="predicted"/>
<dbReference type="AlphaFoldDB" id="A0AAV1MC49"/>
<dbReference type="Proteomes" id="UP001314205">
    <property type="component" value="Unassembled WGS sequence"/>
</dbReference>
<dbReference type="Pfam" id="PF00379">
    <property type="entry name" value="Chitin_bind_4"/>
    <property type="match status" value="1"/>
</dbReference>
<keyword evidence="6" id="KW-1185">Reference proteome</keyword>